<feature type="signal peptide" evidence="2">
    <location>
        <begin position="1"/>
        <end position="25"/>
    </location>
</feature>
<dbReference type="EMBL" id="AGNK02001480">
    <property type="status" value="NOT_ANNOTATED_CDS"/>
    <property type="molecule type" value="Genomic_DNA"/>
</dbReference>
<dbReference type="OMA" id="FGMKPRG"/>
<dbReference type="PANTHER" id="PTHR31589">
    <property type="entry name" value="PROTEIN, PUTATIVE (DUF239)-RELATED-RELATED"/>
    <property type="match status" value="1"/>
</dbReference>
<dbReference type="Proteomes" id="UP000004995">
    <property type="component" value="Unassembled WGS sequence"/>
</dbReference>
<feature type="chain" id="PRO_5010127437" description="Neprosin PEP catalytic domain-containing protein" evidence="2">
    <location>
        <begin position="26"/>
        <end position="500"/>
    </location>
</feature>
<evidence type="ECO:0000313" key="4">
    <source>
        <dbReference type="EnsemblPlants" id="KQL13767"/>
    </source>
</evidence>
<dbReference type="AlphaFoldDB" id="K3Z5L8"/>
<organism evidence="4 5">
    <name type="scientific">Setaria italica</name>
    <name type="common">Foxtail millet</name>
    <name type="synonym">Panicum italicum</name>
    <dbReference type="NCBI Taxonomy" id="4555"/>
    <lineage>
        <taxon>Eukaryota</taxon>
        <taxon>Viridiplantae</taxon>
        <taxon>Streptophyta</taxon>
        <taxon>Embryophyta</taxon>
        <taxon>Tracheophyta</taxon>
        <taxon>Spermatophyta</taxon>
        <taxon>Magnoliopsida</taxon>
        <taxon>Liliopsida</taxon>
        <taxon>Poales</taxon>
        <taxon>Poaceae</taxon>
        <taxon>PACMAD clade</taxon>
        <taxon>Panicoideae</taxon>
        <taxon>Panicodae</taxon>
        <taxon>Paniceae</taxon>
        <taxon>Cenchrinae</taxon>
        <taxon>Setaria</taxon>
    </lineage>
</organism>
<keyword evidence="2" id="KW-0732">Signal</keyword>
<feature type="compositionally biased region" description="Basic and acidic residues" evidence="1">
    <location>
        <begin position="146"/>
        <end position="159"/>
    </location>
</feature>
<name>K3Z5L8_SETIT</name>
<dbReference type="InterPro" id="IPR004314">
    <property type="entry name" value="Neprosin"/>
</dbReference>
<dbReference type="InterPro" id="IPR053168">
    <property type="entry name" value="Glutamic_endopeptidase"/>
</dbReference>
<dbReference type="Gene3D" id="3.90.1320.10">
    <property type="entry name" value="Outer-capsid protein sigma 3, large lobe"/>
    <property type="match status" value="1"/>
</dbReference>
<evidence type="ECO:0000313" key="5">
    <source>
        <dbReference type="Proteomes" id="UP000004995"/>
    </source>
</evidence>
<dbReference type="HOGENOM" id="CLU_030538_1_1_1"/>
<dbReference type="STRING" id="4555.K3Z5L8"/>
<reference evidence="4" key="2">
    <citation type="submission" date="2018-08" db="UniProtKB">
        <authorList>
            <consortium name="EnsemblPlants"/>
        </authorList>
    </citation>
    <scope>IDENTIFICATION</scope>
    <source>
        <strain evidence="4">Yugu1</strain>
    </source>
</reference>
<accession>K3Z5L8</accession>
<dbReference type="InParanoid" id="K3Z5L8"/>
<dbReference type="PROSITE" id="PS52045">
    <property type="entry name" value="NEPROSIN_PEP_CD"/>
    <property type="match status" value="1"/>
</dbReference>
<evidence type="ECO:0000256" key="2">
    <source>
        <dbReference type="SAM" id="SignalP"/>
    </source>
</evidence>
<dbReference type="InterPro" id="IPR025521">
    <property type="entry name" value="Neprosin_propep"/>
</dbReference>
<dbReference type="EnsemblPlants" id="KQL13767">
    <property type="protein sequence ID" value="KQL13767"/>
    <property type="gene ID" value="SETIT_021836mg"/>
</dbReference>
<sequence length="500" mass="53748">MDPHGSSIIASFVSFLFLLVVSSSAVIPASAGAGGSSSNGTAVPFRSADELLRFQRIKAQLARTRDASVKTIQSPDGDVIDCVPTHLQPAFEHPKLRGHKPEVADDEQLGTDDLCLKCAMCKARRVLVCMALIGHRWLVGNLMQKEPAERPRSSGRADADGDQDDEEALPQAWRRSGESCPEGTIPVRRTTEADMLRASSVSRFGMKARGGGFTRRDSTAGGHEHAVGYVSGGQFYGAKASLNVWPAQVASPAEFSLSQIWVISGAFGNDLNTIEAGWQVSPQLYGDNNPRFFTYWTVSSLTSLELAATNFLRPYTGCSSMQLMQDDAYQETGCYNLHCSGFVQTSSRVAIGAAISPISSSGGRQFDITLLIWKDPRRGHWWLQLGSGALVGYWPSSLFTHLGTRAGMVQFGGEVVNARPAGAPHTATQMGSGRFPGEGYARAAYFRSVQVVDWDNSLVPAAGLRLLADRPGCYDIAGGSGGAWGTYFYYGGPGRNARCP</sequence>
<evidence type="ECO:0000256" key="1">
    <source>
        <dbReference type="SAM" id="MobiDB-lite"/>
    </source>
</evidence>
<dbReference type="PANTHER" id="PTHR31589:SF131">
    <property type="entry name" value="OS05G0169800 PROTEIN"/>
    <property type="match status" value="1"/>
</dbReference>
<feature type="region of interest" description="Disordered" evidence="1">
    <location>
        <begin position="146"/>
        <end position="186"/>
    </location>
</feature>
<reference evidence="5" key="1">
    <citation type="journal article" date="2012" name="Nat. Biotechnol.">
        <title>Reference genome sequence of the model plant Setaria.</title>
        <authorList>
            <person name="Bennetzen J.L."/>
            <person name="Schmutz J."/>
            <person name="Wang H."/>
            <person name="Percifield R."/>
            <person name="Hawkins J."/>
            <person name="Pontaroli A.C."/>
            <person name="Estep M."/>
            <person name="Feng L."/>
            <person name="Vaughn J.N."/>
            <person name="Grimwood J."/>
            <person name="Jenkins J."/>
            <person name="Barry K."/>
            <person name="Lindquist E."/>
            <person name="Hellsten U."/>
            <person name="Deshpande S."/>
            <person name="Wang X."/>
            <person name="Wu X."/>
            <person name="Mitros T."/>
            <person name="Triplett J."/>
            <person name="Yang X."/>
            <person name="Ye C.Y."/>
            <person name="Mauro-Herrera M."/>
            <person name="Wang L."/>
            <person name="Li P."/>
            <person name="Sharma M."/>
            <person name="Sharma R."/>
            <person name="Ronald P.C."/>
            <person name="Panaud O."/>
            <person name="Kellogg E.A."/>
            <person name="Brutnell T.P."/>
            <person name="Doust A.N."/>
            <person name="Tuskan G.A."/>
            <person name="Rokhsar D."/>
            <person name="Devos K.M."/>
        </authorList>
    </citation>
    <scope>NUCLEOTIDE SEQUENCE [LARGE SCALE GENOMIC DNA]</scope>
    <source>
        <strain evidence="5">cv. Yugu1</strain>
    </source>
</reference>
<dbReference type="Pfam" id="PF03080">
    <property type="entry name" value="Neprosin"/>
    <property type="match status" value="2"/>
</dbReference>
<feature type="domain" description="Neprosin PEP catalytic" evidence="3">
    <location>
        <begin position="217"/>
        <end position="500"/>
    </location>
</feature>
<proteinExistence type="predicted"/>
<dbReference type="Gramene" id="KQL13767">
    <property type="protein sequence ID" value="KQL13767"/>
    <property type="gene ID" value="SETIT_021836mg"/>
</dbReference>
<dbReference type="Pfam" id="PF14365">
    <property type="entry name" value="Neprosin_AP"/>
    <property type="match status" value="2"/>
</dbReference>
<protein>
    <recommendedName>
        <fullName evidence="3">Neprosin PEP catalytic domain-containing protein</fullName>
    </recommendedName>
</protein>
<keyword evidence="5" id="KW-1185">Reference proteome</keyword>
<dbReference type="eggNOG" id="ENOG502QVKG">
    <property type="taxonomic scope" value="Eukaryota"/>
</dbReference>
<evidence type="ECO:0000259" key="3">
    <source>
        <dbReference type="PROSITE" id="PS52045"/>
    </source>
</evidence>